<keyword evidence="2" id="KW-0274">FAD</keyword>
<proteinExistence type="predicted"/>
<dbReference type="InterPro" id="IPR002938">
    <property type="entry name" value="FAD-bd"/>
</dbReference>
<dbReference type="Pfam" id="PF01494">
    <property type="entry name" value="FAD_binding_3"/>
    <property type="match status" value="1"/>
</dbReference>
<reference evidence="4" key="1">
    <citation type="submission" date="2021-02" db="EMBL/GenBank/DDBJ databases">
        <authorList>
            <person name="Nowell W R."/>
        </authorList>
    </citation>
    <scope>NUCLEOTIDE SEQUENCE</scope>
</reference>
<dbReference type="GO" id="GO:0016709">
    <property type="term" value="F:oxidoreductase activity, acting on paired donors, with incorporation or reduction of molecular oxygen, NAD(P)H as one donor, and incorporation of one atom of oxygen"/>
    <property type="evidence" value="ECO:0007669"/>
    <property type="project" value="UniProtKB-ARBA"/>
</dbReference>
<evidence type="ECO:0000313" key="5">
    <source>
        <dbReference type="Proteomes" id="UP000663864"/>
    </source>
</evidence>
<dbReference type="Gene3D" id="3.50.50.60">
    <property type="entry name" value="FAD/NAD(P)-binding domain"/>
    <property type="match status" value="1"/>
</dbReference>
<evidence type="ECO:0000259" key="3">
    <source>
        <dbReference type="Pfam" id="PF01494"/>
    </source>
</evidence>
<feature type="non-terminal residue" evidence="4">
    <location>
        <position position="32"/>
    </location>
</feature>
<protein>
    <recommendedName>
        <fullName evidence="3">FAD-binding domain-containing protein</fullName>
    </recommendedName>
</protein>
<gene>
    <name evidence="4" type="ORF">ZHD862_LOCUS39439</name>
</gene>
<name>A0A815XB46_9BILA</name>
<evidence type="ECO:0000256" key="1">
    <source>
        <dbReference type="ARBA" id="ARBA00022630"/>
    </source>
</evidence>
<organism evidence="4 5">
    <name type="scientific">Rotaria sordida</name>
    <dbReference type="NCBI Taxonomy" id="392033"/>
    <lineage>
        <taxon>Eukaryota</taxon>
        <taxon>Metazoa</taxon>
        <taxon>Spiralia</taxon>
        <taxon>Gnathifera</taxon>
        <taxon>Rotifera</taxon>
        <taxon>Eurotatoria</taxon>
        <taxon>Bdelloidea</taxon>
        <taxon>Philodinida</taxon>
        <taxon>Philodinidae</taxon>
        <taxon>Rotaria</taxon>
    </lineage>
</organism>
<dbReference type="GO" id="GO:0005739">
    <property type="term" value="C:mitochondrion"/>
    <property type="evidence" value="ECO:0007669"/>
    <property type="project" value="TreeGrafter"/>
</dbReference>
<dbReference type="InterPro" id="IPR050641">
    <property type="entry name" value="RIFMO-like"/>
</dbReference>
<accession>A0A815XB46</accession>
<evidence type="ECO:0000313" key="4">
    <source>
        <dbReference type="EMBL" id="CAF1555257.1"/>
    </source>
</evidence>
<dbReference type="PANTHER" id="PTHR43004">
    <property type="entry name" value="TRK SYSTEM POTASSIUM UPTAKE PROTEIN"/>
    <property type="match status" value="1"/>
</dbReference>
<dbReference type="PANTHER" id="PTHR43004:SF6">
    <property type="entry name" value="FAD_NAD(P)-BINDING OXIDOREDUCTASE FAMILY PROTEIN"/>
    <property type="match status" value="1"/>
</dbReference>
<dbReference type="EMBL" id="CAJNOT010018800">
    <property type="protein sequence ID" value="CAF1555257.1"/>
    <property type="molecule type" value="Genomic_DNA"/>
</dbReference>
<feature type="domain" description="FAD-binding" evidence="3">
    <location>
        <begin position="1"/>
        <end position="32"/>
    </location>
</feature>
<dbReference type="GO" id="GO:0071949">
    <property type="term" value="F:FAD binding"/>
    <property type="evidence" value="ECO:0007669"/>
    <property type="project" value="InterPro"/>
</dbReference>
<evidence type="ECO:0000256" key="2">
    <source>
        <dbReference type="ARBA" id="ARBA00022827"/>
    </source>
</evidence>
<dbReference type="Proteomes" id="UP000663864">
    <property type="component" value="Unassembled WGS sequence"/>
</dbReference>
<dbReference type="InterPro" id="IPR036188">
    <property type="entry name" value="FAD/NAD-bd_sf"/>
</dbReference>
<sequence>MNTGLQDAHNLAWKLAFVLTQSANDRLLDTYH</sequence>
<dbReference type="AlphaFoldDB" id="A0A815XB46"/>
<dbReference type="GO" id="GO:0006744">
    <property type="term" value="P:ubiquinone biosynthetic process"/>
    <property type="evidence" value="ECO:0007669"/>
    <property type="project" value="TreeGrafter"/>
</dbReference>
<keyword evidence="1" id="KW-0285">Flavoprotein</keyword>
<comment type="caution">
    <text evidence="4">The sequence shown here is derived from an EMBL/GenBank/DDBJ whole genome shotgun (WGS) entry which is preliminary data.</text>
</comment>